<reference evidence="2" key="1">
    <citation type="submission" date="2023-07" db="EMBL/GenBank/DDBJ databases">
        <title>Chromosome-level Genome Assembly of Striped Snakehead (Channa striata).</title>
        <authorList>
            <person name="Liu H."/>
        </authorList>
    </citation>
    <scope>NUCLEOTIDE SEQUENCE</scope>
    <source>
        <strain evidence="2">Gz</strain>
        <tissue evidence="2">Muscle</tissue>
    </source>
</reference>
<keyword evidence="3" id="KW-1185">Reference proteome</keyword>
<organism evidence="2 3">
    <name type="scientific">Channa striata</name>
    <name type="common">Snakehead murrel</name>
    <name type="synonym">Ophicephalus striatus</name>
    <dbReference type="NCBI Taxonomy" id="64152"/>
    <lineage>
        <taxon>Eukaryota</taxon>
        <taxon>Metazoa</taxon>
        <taxon>Chordata</taxon>
        <taxon>Craniata</taxon>
        <taxon>Vertebrata</taxon>
        <taxon>Euteleostomi</taxon>
        <taxon>Actinopterygii</taxon>
        <taxon>Neopterygii</taxon>
        <taxon>Teleostei</taxon>
        <taxon>Neoteleostei</taxon>
        <taxon>Acanthomorphata</taxon>
        <taxon>Anabantaria</taxon>
        <taxon>Anabantiformes</taxon>
        <taxon>Channoidei</taxon>
        <taxon>Channidae</taxon>
        <taxon>Channa</taxon>
    </lineage>
</organism>
<name>A0AA88LKS6_CHASR</name>
<sequence length="184" mass="19883">MFLEEIVEFPADADSTSVQREAPAPRQQVSKTATSEAGQRTTAIVHVVPPEKGGGLLEPVRVPPPVRDTCTVATMTEVLKQSPGDWGRQMGKIWTPCLLNQVRYGMGDRMIREVQEEQPARRKGRRGWYSQTLSHVFGGNSGVPADADSDAGAEGGSCATAAGVQDGYVRGRTANYSNRARRPS</sequence>
<evidence type="ECO:0000313" key="2">
    <source>
        <dbReference type="EMBL" id="KAK2820083.1"/>
    </source>
</evidence>
<dbReference type="EMBL" id="JAUPFM010000019">
    <property type="protein sequence ID" value="KAK2820083.1"/>
    <property type="molecule type" value="Genomic_DNA"/>
</dbReference>
<dbReference type="AlphaFoldDB" id="A0AA88LKS6"/>
<proteinExistence type="predicted"/>
<feature type="compositionally biased region" description="Polar residues" evidence="1">
    <location>
        <begin position="27"/>
        <end position="40"/>
    </location>
</feature>
<dbReference type="Proteomes" id="UP001187415">
    <property type="component" value="Unassembled WGS sequence"/>
</dbReference>
<evidence type="ECO:0000256" key="1">
    <source>
        <dbReference type="SAM" id="MobiDB-lite"/>
    </source>
</evidence>
<feature type="region of interest" description="Disordered" evidence="1">
    <location>
        <begin position="139"/>
        <end position="164"/>
    </location>
</feature>
<accession>A0AA88LKS6</accession>
<feature type="compositionally biased region" description="Low complexity" evidence="1">
    <location>
        <begin position="150"/>
        <end position="159"/>
    </location>
</feature>
<evidence type="ECO:0000313" key="3">
    <source>
        <dbReference type="Proteomes" id="UP001187415"/>
    </source>
</evidence>
<feature type="region of interest" description="Disordered" evidence="1">
    <location>
        <begin position="13"/>
        <end position="40"/>
    </location>
</feature>
<protein>
    <submittedName>
        <fullName evidence="2">Uncharacterized protein</fullName>
    </submittedName>
</protein>
<gene>
    <name evidence="2" type="ORF">Q5P01_023042</name>
</gene>
<comment type="caution">
    <text evidence="2">The sequence shown here is derived from an EMBL/GenBank/DDBJ whole genome shotgun (WGS) entry which is preliminary data.</text>
</comment>